<dbReference type="OrthoDB" id="2462756at2759"/>
<feature type="compositionally biased region" description="Low complexity" evidence="1">
    <location>
        <begin position="51"/>
        <end position="66"/>
    </location>
</feature>
<name>A0A397TQT8_9GLOM</name>
<organism evidence="2 3">
    <name type="scientific">Gigaspora rosea</name>
    <dbReference type="NCBI Taxonomy" id="44941"/>
    <lineage>
        <taxon>Eukaryota</taxon>
        <taxon>Fungi</taxon>
        <taxon>Fungi incertae sedis</taxon>
        <taxon>Mucoromycota</taxon>
        <taxon>Glomeromycotina</taxon>
        <taxon>Glomeromycetes</taxon>
        <taxon>Diversisporales</taxon>
        <taxon>Gigasporaceae</taxon>
        <taxon>Gigaspora</taxon>
    </lineage>
</organism>
<keyword evidence="3" id="KW-1185">Reference proteome</keyword>
<dbReference type="EMBL" id="QKWP01004437">
    <property type="protein sequence ID" value="RIB00350.1"/>
    <property type="molecule type" value="Genomic_DNA"/>
</dbReference>
<protein>
    <submittedName>
        <fullName evidence="2">Uncharacterized protein</fullName>
    </submittedName>
</protein>
<gene>
    <name evidence="2" type="ORF">C2G38_2051724</name>
</gene>
<dbReference type="Proteomes" id="UP000266673">
    <property type="component" value="Unassembled WGS sequence"/>
</dbReference>
<comment type="caution">
    <text evidence="2">The sequence shown here is derived from an EMBL/GenBank/DDBJ whole genome shotgun (WGS) entry which is preliminary data.</text>
</comment>
<accession>A0A397TQT8</accession>
<evidence type="ECO:0000256" key="1">
    <source>
        <dbReference type="SAM" id="MobiDB-lite"/>
    </source>
</evidence>
<feature type="region of interest" description="Disordered" evidence="1">
    <location>
        <begin position="47"/>
        <end position="66"/>
    </location>
</feature>
<reference evidence="2 3" key="1">
    <citation type="submission" date="2018-06" db="EMBL/GenBank/DDBJ databases">
        <title>Comparative genomics reveals the genomic features of Rhizophagus irregularis, R. cerebriforme, R. diaphanum and Gigaspora rosea, and their symbiotic lifestyle signature.</title>
        <authorList>
            <person name="Morin E."/>
            <person name="San Clemente H."/>
            <person name="Chen E.C.H."/>
            <person name="De La Providencia I."/>
            <person name="Hainaut M."/>
            <person name="Kuo A."/>
            <person name="Kohler A."/>
            <person name="Murat C."/>
            <person name="Tang N."/>
            <person name="Roy S."/>
            <person name="Loubradou J."/>
            <person name="Henrissat B."/>
            <person name="Grigoriev I.V."/>
            <person name="Corradi N."/>
            <person name="Roux C."/>
            <person name="Martin F.M."/>
        </authorList>
    </citation>
    <scope>NUCLEOTIDE SEQUENCE [LARGE SCALE GENOMIC DNA]</scope>
    <source>
        <strain evidence="2 3">DAOM 194757</strain>
    </source>
</reference>
<feature type="non-terminal residue" evidence="2">
    <location>
        <position position="304"/>
    </location>
</feature>
<evidence type="ECO:0000313" key="3">
    <source>
        <dbReference type="Proteomes" id="UP000266673"/>
    </source>
</evidence>
<proteinExistence type="predicted"/>
<sequence>MSHVTFKESTRAAFKFTGHKLEEETKLLRTIFEKSTYKKITEVYVDHEENNSSTPEENTNNSSLSPTIENINLNKLLLDLGIKQGDSDESTWENINTRLHMIFGHTNQLKTPINDNDKDKYLQLIHALKHSKFMNKFPVDTWVNKAENTFGQVDLLERHDVNDASKKDGDDQDKKNIINKKTCSDGFTKWNEIENLAKRVSEEVTHFRLNHFLKLIDGYLALFKFAGQETPEEYKNYNDDQKIENGIALGRDKSSHLKLKWVKFQIRKFLGMGIRNENKKYIALWRIKFIVDNKIKTTKELAKA</sequence>
<dbReference type="AlphaFoldDB" id="A0A397TQT8"/>
<evidence type="ECO:0000313" key="2">
    <source>
        <dbReference type="EMBL" id="RIB00350.1"/>
    </source>
</evidence>